<dbReference type="GO" id="GO:0004725">
    <property type="term" value="F:protein tyrosine phosphatase activity"/>
    <property type="evidence" value="ECO:0007669"/>
    <property type="project" value="UniProtKB-EC"/>
</dbReference>
<evidence type="ECO:0000256" key="3">
    <source>
        <dbReference type="ARBA" id="ARBA00022842"/>
    </source>
</evidence>
<dbReference type="GO" id="GO:2001240">
    <property type="term" value="P:negative regulation of extrinsic apoptotic signaling pathway in absence of ligand"/>
    <property type="evidence" value="ECO:0007669"/>
    <property type="project" value="TreeGrafter"/>
</dbReference>
<dbReference type="GO" id="GO:0005634">
    <property type="term" value="C:nucleus"/>
    <property type="evidence" value="ECO:0007669"/>
    <property type="project" value="TreeGrafter"/>
</dbReference>
<evidence type="ECO:0000313" key="7">
    <source>
        <dbReference type="Proteomes" id="UP000887564"/>
    </source>
</evidence>
<evidence type="ECO:0000313" key="8">
    <source>
        <dbReference type="WBParaSite" id="PEQ_0000103701-mRNA-1"/>
    </source>
</evidence>
<dbReference type="GO" id="GO:0030154">
    <property type="term" value="P:cell differentiation"/>
    <property type="evidence" value="ECO:0007669"/>
    <property type="project" value="TreeGrafter"/>
</dbReference>
<dbReference type="PANTHER" id="PTHR10190:SF16">
    <property type="entry name" value="DEVELOPMENTAL PROTEIN EYES ABSENT"/>
    <property type="match status" value="1"/>
</dbReference>
<evidence type="ECO:0000256" key="5">
    <source>
        <dbReference type="ARBA" id="ARBA00051722"/>
    </source>
</evidence>
<dbReference type="InterPro" id="IPR038102">
    <property type="entry name" value="EYA_dom_sf"/>
</dbReference>
<keyword evidence="2 6" id="KW-0378">Hydrolase</keyword>
<proteinExistence type="inferred from homology"/>
<dbReference type="Proteomes" id="UP000887564">
    <property type="component" value="Unplaced"/>
</dbReference>
<keyword evidence="6" id="KW-0805">Transcription regulation</keyword>
<evidence type="ECO:0000256" key="1">
    <source>
        <dbReference type="ARBA" id="ARBA00010501"/>
    </source>
</evidence>
<dbReference type="EC" id="3.1.3.48" evidence="6"/>
<dbReference type="Gene3D" id="3.40.50.12350">
    <property type="match status" value="1"/>
</dbReference>
<keyword evidence="7" id="KW-1185">Reference proteome</keyword>
<keyword evidence="6" id="KW-0479">Metal-binding</keyword>
<name>A0A914RH34_PAREQ</name>
<protein>
    <recommendedName>
        <fullName evidence="6">Eyes absent homolog</fullName>
        <ecNumber evidence="6">3.1.3.48</ecNumber>
    </recommendedName>
</protein>
<dbReference type="GO" id="GO:0045739">
    <property type="term" value="P:positive regulation of DNA repair"/>
    <property type="evidence" value="ECO:0007669"/>
    <property type="project" value="TreeGrafter"/>
</dbReference>
<keyword evidence="6" id="KW-0804">Transcription</keyword>
<accession>A0A914RH34</accession>
<evidence type="ECO:0000256" key="6">
    <source>
        <dbReference type="RuleBase" id="RU362036"/>
    </source>
</evidence>
<keyword evidence="3 6" id="KW-0460">Magnesium</keyword>
<dbReference type="InterPro" id="IPR028472">
    <property type="entry name" value="EYA"/>
</dbReference>
<dbReference type="GO" id="GO:0046872">
    <property type="term" value="F:metal ion binding"/>
    <property type="evidence" value="ECO:0007669"/>
    <property type="project" value="UniProtKB-KW"/>
</dbReference>
<evidence type="ECO:0000256" key="2">
    <source>
        <dbReference type="ARBA" id="ARBA00022801"/>
    </source>
</evidence>
<comment type="cofactor">
    <cofactor evidence="6">
        <name>Mg(2+)</name>
        <dbReference type="ChEBI" id="CHEBI:18420"/>
    </cofactor>
    <text evidence="6">Binds 1 Mg(2+) ion per subunit.</text>
</comment>
<comment type="catalytic activity">
    <reaction evidence="5 6">
        <text>O-phospho-L-tyrosyl-[protein] + H2O = L-tyrosyl-[protein] + phosphate</text>
        <dbReference type="Rhea" id="RHEA:10684"/>
        <dbReference type="Rhea" id="RHEA-COMP:10136"/>
        <dbReference type="Rhea" id="RHEA-COMP:20101"/>
        <dbReference type="ChEBI" id="CHEBI:15377"/>
        <dbReference type="ChEBI" id="CHEBI:43474"/>
        <dbReference type="ChEBI" id="CHEBI:46858"/>
        <dbReference type="ChEBI" id="CHEBI:61978"/>
        <dbReference type="EC" id="3.1.3.48"/>
    </reaction>
</comment>
<dbReference type="WBParaSite" id="PEQ_0000103701-mRNA-1">
    <property type="protein sequence ID" value="PEQ_0000103701-mRNA-1"/>
    <property type="gene ID" value="PEQ_0000103701"/>
</dbReference>
<reference evidence="8" key="1">
    <citation type="submission" date="2022-11" db="UniProtKB">
        <authorList>
            <consortium name="WormBaseParasite"/>
        </authorList>
    </citation>
    <scope>IDENTIFICATION</scope>
</reference>
<dbReference type="AlphaFoldDB" id="A0A914RH34"/>
<organism evidence="7 8">
    <name type="scientific">Parascaris equorum</name>
    <name type="common">Equine roundworm</name>
    <dbReference type="NCBI Taxonomy" id="6256"/>
    <lineage>
        <taxon>Eukaryota</taxon>
        <taxon>Metazoa</taxon>
        <taxon>Ecdysozoa</taxon>
        <taxon>Nematoda</taxon>
        <taxon>Chromadorea</taxon>
        <taxon>Rhabditida</taxon>
        <taxon>Spirurina</taxon>
        <taxon>Ascaridomorpha</taxon>
        <taxon>Ascaridoidea</taxon>
        <taxon>Ascarididae</taxon>
        <taxon>Parascaris</taxon>
    </lineage>
</organism>
<comment type="similarity">
    <text evidence="1 6">Belongs to the HAD-like hydrolase superfamily. EYA family.</text>
</comment>
<keyword evidence="4 6" id="KW-0904">Protein phosphatase</keyword>
<sequence>MIGTSHYYNGGYSATGYGMYGNSYSSAGFDYSPYPAAVQCYSGRGGYYGSAINSVSSTPSLYECDHVNIEDASVEDGLGDMGYPQAGSDTSTVSTPSAPAALLGQPLGRGGVDWMRKLAAKYQHVKDTYSLYKNNYPGLIEQSGIGVERTELLAFKSTMDPFTQRWTDSMARCLKIIVERSSREHYANVLLTSESIVCTLAKLLIMEQSSMIPAENVYSTTKTGKESVIERILSRFGKKCSFVIISTRPDTHEIAKKENVPLWKIKNENDLELFHLALTHHLLN</sequence>
<dbReference type="PANTHER" id="PTHR10190">
    <property type="entry name" value="EYES ABSENT"/>
    <property type="match status" value="1"/>
</dbReference>
<evidence type="ECO:0000256" key="4">
    <source>
        <dbReference type="ARBA" id="ARBA00022912"/>
    </source>
</evidence>